<proteinExistence type="inferred from homology"/>
<dbReference type="Gene3D" id="3.40.50.150">
    <property type="entry name" value="Vaccinia Virus protein VP39"/>
    <property type="match status" value="1"/>
</dbReference>
<dbReference type="InterPro" id="IPR007213">
    <property type="entry name" value="Ppm1/Ppm2/Tcmp"/>
</dbReference>
<dbReference type="AlphaFoldDB" id="A0A7I8IIP7"/>
<dbReference type="GO" id="GO:0032259">
    <property type="term" value="P:methylation"/>
    <property type="evidence" value="ECO:0007669"/>
    <property type="project" value="UniProtKB-KW"/>
</dbReference>
<organism evidence="4">
    <name type="scientific">Spirodela intermedia</name>
    <name type="common">Intermediate duckweed</name>
    <dbReference type="NCBI Taxonomy" id="51605"/>
    <lineage>
        <taxon>Eukaryota</taxon>
        <taxon>Viridiplantae</taxon>
        <taxon>Streptophyta</taxon>
        <taxon>Embryophyta</taxon>
        <taxon>Tracheophyta</taxon>
        <taxon>Spermatophyta</taxon>
        <taxon>Magnoliopsida</taxon>
        <taxon>Liliopsida</taxon>
        <taxon>Araceae</taxon>
        <taxon>Lemnoideae</taxon>
        <taxon>Spirodela</taxon>
    </lineage>
</organism>
<dbReference type="EMBL" id="CACRZD030000003">
    <property type="protein sequence ID" value="CAA6657606.1"/>
    <property type="molecule type" value="Genomic_DNA"/>
</dbReference>
<name>A0A7I8IIP7_SPIIN</name>
<dbReference type="NCBIfam" id="TIGR00027">
    <property type="entry name" value="mthyl_TIGR00027"/>
    <property type="match status" value="1"/>
</dbReference>
<dbReference type="EMBL" id="LR743590">
    <property type="protein sequence ID" value="CAA2617913.1"/>
    <property type="molecule type" value="Genomic_DNA"/>
</dbReference>
<keyword evidence="5" id="KW-1185">Reference proteome</keyword>
<evidence type="ECO:0000256" key="3">
    <source>
        <dbReference type="ARBA" id="ARBA00022679"/>
    </source>
</evidence>
<dbReference type="Pfam" id="PF04072">
    <property type="entry name" value="LCM"/>
    <property type="match status" value="1"/>
</dbReference>
<dbReference type="Proteomes" id="UP001189122">
    <property type="component" value="Unassembled WGS sequence"/>
</dbReference>
<protein>
    <submittedName>
        <fullName evidence="4">Uncharacterized protein</fullName>
    </submittedName>
</protein>
<sequence>MPEEDSGNGAAPERLTWPEELELPALLAAENVRSLHETIHSEWGSLLRSACQTAAGRALWKQVIRDPLAEVLAGESYLRSLHDKIRRDQLNRAREVSGVIIAVRTLWFDSRLENAVGAFAGGEAQVVLLGAGMDTRAYRLGCLSRSSVFEVDFPELLETKEALLREALGSAEEQGAAVMARSLIRVAADIGESEWLEKLQRSGFAPEKNTVWLLEGILYYLSHQAAVQLLQSIADNCSSTRSVLLADFMNESCVSLSHSTFKFHCDWPDHLLPTLGFSQVKLSQIGDPDAHFGLMQDPENLFNRLRNLPRSMQTHPDDGTPCRRLYLVEASGSAQEGTR</sequence>
<dbReference type="PANTHER" id="PTHR43619:SF8">
    <property type="entry name" value="LEUCINE CARBOXYL METHYLTRANSFERASE"/>
    <property type="match status" value="1"/>
</dbReference>
<dbReference type="PANTHER" id="PTHR43619">
    <property type="entry name" value="S-ADENOSYL-L-METHIONINE-DEPENDENT METHYLTRANSFERASE YKTD-RELATED"/>
    <property type="match status" value="1"/>
</dbReference>
<keyword evidence="2" id="KW-0489">Methyltransferase</keyword>
<evidence type="ECO:0000313" key="5">
    <source>
        <dbReference type="Proteomes" id="UP001189122"/>
    </source>
</evidence>
<evidence type="ECO:0000313" key="4">
    <source>
        <dbReference type="EMBL" id="CAA2617913.1"/>
    </source>
</evidence>
<dbReference type="GO" id="GO:0008168">
    <property type="term" value="F:methyltransferase activity"/>
    <property type="evidence" value="ECO:0007669"/>
    <property type="project" value="UniProtKB-KW"/>
</dbReference>
<keyword evidence="3" id="KW-0808">Transferase</keyword>
<dbReference type="InterPro" id="IPR011610">
    <property type="entry name" value="SAM_mthyl_Trfase_ML2640-like"/>
</dbReference>
<gene>
    <name evidence="4" type="ORF">SI7747_03004074</name>
</gene>
<comment type="similarity">
    <text evidence="1">Belongs to the UPF0677 family.</text>
</comment>
<reference evidence="4 5" key="1">
    <citation type="submission" date="2019-12" db="EMBL/GenBank/DDBJ databases">
        <authorList>
            <person name="Scholz U."/>
            <person name="Mascher M."/>
            <person name="Fiebig A."/>
        </authorList>
    </citation>
    <scope>NUCLEOTIDE SEQUENCE</scope>
</reference>
<evidence type="ECO:0000256" key="2">
    <source>
        <dbReference type="ARBA" id="ARBA00022603"/>
    </source>
</evidence>
<evidence type="ECO:0000256" key="1">
    <source>
        <dbReference type="ARBA" id="ARBA00008138"/>
    </source>
</evidence>
<accession>A0A7I8IIP7</accession>
<dbReference type="SUPFAM" id="SSF53335">
    <property type="entry name" value="S-adenosyl-L-methionine-dependent methyltransferases"/>
    <property type="match status" value="1"/>
</dbReference>
<dbReference type="InterPro" id="IPR029063">
    <property type="entry name" value="SAM-dependent_MTases_sf"/>
</dbReference>